<evidence type="ECO:0000259" key="2">
    <source>
        <dbReference type="PROSITE" id="PS50164"/>
    </source>
</evidence>
<dbReference type="SUPFAM" id="SSF82771">
    <property type="entry name" value="GIY-YIG endonuclease"/>
    <property type="match status" value="1"/>
</dbReference>
<sequence length="102" mass="12435">MKKTFGTHNYYVYIITNKNKSTLYIGVTNNLKNRLIYHNTPIKNSKHFSHVYNCKYLIYFEHFNIINEAILREKQLKKWNRAKKENLINLQNPNWNFLNNEI</sequence>
<dbReference type="PROSITE" id="PS50164">
    <property type="entry name" value="GIY_YIG"/>
    <property type="match status" value="1"/>
</dbReference>
<organism evidence="3 4">
    <name type="scientific">Lutibacter holmesii</name>
    <dbReference type="NCBI Taxonomy" id="1137985"/>
    <lineage>
        <taxon>Bacteria</taxon>
        <taxon>Pseudomonadati</taxon>
        <taxon>Bacteroidota</taxon>
        <taxon>Flavobacteriia</taxon>
        <taxon>Flavobacteriales</taxon>
        <taxon>Flavobacteriaceae</taxon>
        <taxon>Lutibacter</taxon>
    </lineage>
</organism>
<comment type="caution">
    <text evidence="3">The sequence shown here is derived from an EMBL/GenBank/DDBJ whole genome shotgun (WGS) entry which is preliminary data.</text>
</comment>
<proteinExistence type="inferred from homology"/>
<keyword evidence="4" id="KW-1185">Reference proteome</keyword>
<dbReference type="CDD" id="cd10448">
    <property type="entry name" value="GIY-YIG_unchar_3"/>
    <property type="match status" value="1"/>
</dbReference>
<name>A0ABW3WSI2_9FLAO</name>
<dbReference type="EMBL" id="JBHTMV010000004">
    <property type="protein sequence ID" value="MFD1294220.1"/>
    <property type="molecule type" value="Genomic_DNA"/>
</dbReference>
<gene>
    <name evidence="3" type="ORF">ACFQ5N_10265</name>
</gene>
<dbReference type="RefSeq" id="WP_386809411.1">
    <property type="nucleotide sequence ID" value="NZ_JBHTMV010000004.1"/>
</dbReference>
<protein>
    <submittedName>
        <fullName evidence="3">GIY-YIG nuclease family protein</fullName>
    </submittedName>
</protein>
<dbReference type="Pfam" id="PF01541">
    <property type="entry name" value="GIY-YIG"/>
    <property type="match status" value="1"/>
</dbReference>
<dbReference type="InterPro" id="IPR035901">
    <property type="entry name" value="GIY-YIG_endonuc_sf"/>
</dbReference>
<dbReference type="Proteomes" id="UP001597241">
    <property type="component" value="Unassembled WGS sequence"/>
</dbReference>
<dbReference type="InterPro" id="IPR000305">
    <property type="entry name" value="GIY-YIG_endonuc"/>
</dbReference>
<dbReference type="Gene3D" id="3.40.1440.10">
    <property type="entry name" value="GIY-YIG endonuclease"/>
    <property type="match status" value="1"/>
</dbReference>
<reference evidence="4" key="1">
    <citation type="journal article" date="2019" name="Int. J. Syst. Evol. Microbiol.">
        <title>The Global Catalogue of Microorganisms (GCM) 10K type strain sequencing project: providing services to taxonomists for standard genome sequencing and annotation.</title>
        <authorList>
            <consortium name="The Broad Institute Genomics Platform"/>
            <consortium name="The Broad Institute Genome Sequencing Center for Infectious Disease"/>
            <person name="Wu L."/>
            <person name="Ma J."/>
        </authorList>
    </citation>
    <scope>NUCLEOTIDE SEQUENCE [LARGE SCALE GENOMIC DNA]</scope>
    <source>
        <strain evidence="4">CCUG 62221</strain>
    </source>
</reference>
<feature type="domain" description="GIY-YIG" evidence="2">
    <location>
        <begin position="8"/>
        <end position="86"/>
    </location>
</feature>
<dbReference type="InterPro" id="IPR050190">
    <property type="entry name" value="UPF0213_domain"/>
</dbReference>
<accession>A0ABW3WSI2</accession>
<dbReference type="PANTHER" id="PTHR34477:SF5">
    <property type="entry name" value="BSL5627 PROTEIN"/>
    <property type="match status" value="1"/>
</dbReference>
<comment type="similarity">
    <text evidence="1">Belongs to the UPF0213 family.</text>
</comment>
<evidence type="ECO:0000313" key="4">
    <source>
        <dbReference type="Proteomes" id="UP001597241"/>
    </source>
</evidence>
<dbReference type="PANTHER" id="PTHR34477">
    <property type="entry name" value="UPF0213 PROTEIN YHBQ"/>
    <property type="match status" value="1"/>
</dbReference>
<evidence type="ECO:0000256" key="1">
    <source>
        <dbReference type="ARBA" id="ARBA00007435"/>
    </source>
</evidence>
<evidence type="ECO:0000313" key="3">
    <source>
        <dbReference type="EMBL" id="MFD1294220.1"/>
    </source>
</evidence>
<dbReference type="SMART" id="SM00465">
    <property type="entry name" value="GIYc"/>
    <property type="match status" value="1"/>
</dbReference>